<dbReference type="EMBL" id="JARBJD010000023">
    <property type="protein sequence ID" value="KAK2960363.1"/>
    <property type="molecule type" value="Genomic_DNA"/>
</dbReference>
<accession>A0ABQ9Y9D1</accession>
<evidence type="ECO:0000256" key="2">
    <source>
        <dbReference type="ARBA" id="ARBA00004653"/>
    </source>
</evidence>
<evidence type="ECO:0000256" key="4">
    <source>
        <dbReference type="ARBA" id="ARBA00022448"/>
    </source>
</evidence>
<gene>
    <name evidence="13" type="ORF">BLNAU_4580</name>
</gene>
<dbReference type="Pfam" id="PF03878">
    <property type="entry name" value="YIF1"/>
    <property type="match status" value="1"/>
</dbReference>
<keyword evidence="8 12" id="KW-1133">Transmembrane helix</keyword>
<feature type="transmembrane region" description="Helical" evidence="12">
    <location>
        <begin position="451"/>
        <end position="473"/>
    </location>
</feature>
<feature type="compositionally biased region" description="Low complexity" evidence="11">
    <location>
        <begin position="178"/>
        <end position="190"/>
    </location>
</feature>
<comment type="subcellular location">
    <subcellularLocation>
        <location evidence="1">Endoplasmic reticulum membrane</location>
        <topology evidence="1">Multi-pass membrane protein</topology>
    </subcellularLocation>
    <subcellularLocation>
        <location evidence="2">Golgi apparatus membrane</location>
        <topology evidence="2">Multi-pass membrane protein</topology>
    </subcellularLocation>
</comment>
<feature type="transmembrane region" description="Helical" evidence="12">
    <location>
        <begin position="372"/>
        <end position="394"/>
    </location>
</feature>
<feature type="compositionally biased region" description="Polar residues" evidence="11">
    <location>
        <begin position="53"/>
        <end position="63"/>
    </location>
</feature>
<feature type="transmembrane region" description="Helical" evidence="12">
    <location>
        <begin position="234"/>
        <end position="253"/>
    </location>
</feature>
<evidence type="ECO:0000256" key="6">
    <source>
        <dbReference type="ARBA" id="ARBA00022824"/>
    </source>
</evidence>
<dbReference type="PANTHER" id="PTHR14083:SF0">
    <property type="entry name" value="YIP1D-INTERACTING FACTOR 1, ISOFORM C"/>
    <property type="match status" value="1"/>
</dbReference>
<keyword evidence="4" id="KW-0813">Transport</keyword>
<feature type="compositionally biased region" description="Low complexity" evidence="11">
    <location>
        <begin position="112"/>
        <end position="126"/>
    </location>
</feature>
<comment type="similarity">
    <text evidence="3">Belongs to the YIF1 family.</text>
</comment>
<feature type="region of interest" description="Disordered" evidence="11">
    <location>
        <begin position="1"/>
        <end position="126"/>
    </location>
</feature>
<sequence length="477" mass="53128">MDKKNPKMSQTLPPRAKKPVISAPSKDSSKRSSTPTKRRSASPMKPPLDKPSKQSTTVKPNQTNRERASTLPRKAPTPKDRINSQDSDPFSGASAKTTTPAIVPIGQTQIQPSTSPKPTRSTSRPRTVIIIRQEGADGTIESQEDIEVTPDMIKNTLLRGSQPPLVSDNQSSNQQTHLQPSYQPQQPTQPSQTQLLFLQFLRSLANVPTIITQALLPANQKDQQQKLYSHFRTFFNISINSIIQKLTIMFFPFPQKEWRRSNNVPPQEPPPSDSLISEYVPEPPAPPSPSWNDPELYLAAVSSVTFALLLCLVAVMWGLPFNPSLIVKVVSFAFGSTFLLCVVSLLLITLFVPSTAQQPLSTKDNLSQIFLGGFPVLMSLHAHKFVFLCGWAATRLLLGKFLSTVSLLYLLICNFLFSDNYLSFSILDLPRSTFLKVNDDTHNPETDHSKMFLTSMSSIISAIDTFFMLFTVLKFRL</sequence>
<organism evidence="13 14">
    <name type="scientific">Blattamonas nauphoetae</name>
    <dbReference type="NCBI Taxonomy" id="2049346"/>
    <lineage>
        <taxon>Eukaryota</taxon>
        <taxon>Metamonada</taxon>
        <taxon>Preaxostyla</taxon>
        <taxon>Oxymonadida</taxon>
        <taxon>Blattamonas</taxon>
    </lineage>
</organism>
<keyword evidence="9" id="KW-0333">Golgi apparatus</keyword>
<evidence type="ECO:0000256" key="12">
    <source>
        <dbReference type="SAM" id="Phobius"/>
    </source>
</evidence>
<keyword evidence="14" id="KW-1185">Reference proteome</keyword>
<evidence type="ECO:0000256" key="8">
    <source>
        <dbReference type="ARBA" id="ARBA00022989"/>
    </source>
</evidence>
<keyword evidence="10 12" id="KW-0472">Membrane</keyword>
<evidence type="ECO:0000313" key="13">
    <source>
        <dbReference type="EMBL" id="KAK2960363.1"/>
    </source>
</evidence>
<protein>
    <submittedName>
        <fullName evidence="13">YIF1</fullName>
    </submittedName>
</protein>
<evidence type="ECO:0000256" key="5">
    <source>
        <dbReference type="ARBA" id="ARBA00022692"/>
    </source>
</evidence>
<evidence type="ECO:0000256" key="1">
    <source>
        <dbReference type="ARBA" id="ARBA00004477"/>
    </source>
</evidence>
<feature type="transmembrane region" description="Helical" evidence="12">
    <location>
        <begin position="401"/>
        <end position="417"/>
    </location>
</feature>
<evidence type="ECO:0000256" key="3">
    <source>
        <dbReference type="ARBA" id="ARBA00009727"/>
    </source>
</evidence>
<reference evidence="13 14" key="1">
    <citation type="journal article" date="2022" name="bioRxiv">
        <title>Genomics of Preaxostyla Flagellates Illuminates Evolutionary Transitions and the Path Towards Mitochondrial Loss.</title>
        <authorList>
            <person name="Novak L.V.F."/>
            <person name="Treitli S.C."/>
            <person name="Pyrih J."/>
            <person name="Halakuc P."/>
            <person name="Pipaliya S.V."/>
            <person name="Vacek V."/>
            <person name="Brzon O."/>
            <person name="Soukal P."/>
            <person name="Eme L."/>
            <person name="Dacks J.B."/>
            <person name="Karnkowska A."/>
            <person name="Elias M."/>
            <person name="Hampl V."/>
        </authorList>
    </citation>
    <scope>NUCLEOTIDE SEQUENCE [LARGE SCALE GENOMIC DNA]</scope>
    <source>
        <strain evidence="13">NAU3</strain>
        <tissue evidence="13">Gut</tissue>
    </source>
</reference>
<dbReference type="Proteomes" id="UP001281761">
    <property type="component" value="Unassembled WGS sequence"/>
</dbReference>
<evidence type="ECO:0000256" key="10">
    <source>
        <dbReference type="ARBA" id="ARBA00023136"/>
    </source>
</evidence>
<feature type="region of interest" description="Disordered" evidence="11">
    <location>
        <begin position="261"/>
        <end position="287"/>
    </location>
</feature>
<comment type="caution">
    <text evidence="13">The sequence shown here is derived from an EMBL/GenBank/DDBJ whole genome shotgun (WGS) entry which is preliminary data.</text>
</comment>
<evidence type="ECO:0000256" key="7">
    <source>
        <dbReference type="ARBA" id="ARBA00022927"/>
    </source>
</evidence>
<evidence type="ECO:0000313" key="14">
    <source>
        <dbReference type="Proteomes" id="UP001281761"/>
    </source>
</evidence>
<keyword evidence="5 12" id="KW-0812">Transmembrane</keyword>
<dbReference type="PANTHER" id="PTHR14083">
    <property type="entry name" value="YIP1 INTERACTING FACTOR HOMOLOG YIF1 PROTEIN"/>
    <property type="match status" value="1"/>
</dbReference>
<feature type="compositionally biased region" description="Low complexity" evidence="11">
    <location>
        <begin position="22"/>
        <end position="35"/>
    </location>
</feature>
<proteinExistence type="inferred from homology"/>
<evidence type="ECO:0000256" key="9">
    <source>
        <dbReference type="ARBA" id="ARBA00023034"/>
    </source>
</evidence>
<dbReference type="InterPro" id="IPR005578">
    <property type="entry name" value="Yif1_fam"/>
</dbReference>
<feature type="transmembrane region" description="Helical" evidence="12">
    <location>
        <begin position="329"/>
        <end position="352"/>
    </location>
</feature>
<keyword evidence="7" id="KW-0653">Protein transport</keyword>
<name>A0ABQ9Y9D1_9EUKA</name>
<feature type="transmembrane region" description="Helical" evidence="12">
    <location>
        <begin position="296"/>
        <end position="317"/>
    </location>
</feature>
<feature type="region of interest" description="Disordered" evidence="11">
    <location>
        <begin position="158"/>
        <end position="190"/>
    </location>
</feature>
<feature type="compositionally biased region" description="Polar residues" evidence="11">
    <location>
        <begin position="84"/>
        <end position="111"/>
    </location>
</feature>
<evidence type="ECO:0000256" key="11">
    <source>
        <dbReference type="SAM" id="MobiDB-lite"/>
    </source>
</evidence>
<feature type="compositionally biased region" description="Polar residues" evidence="11">
    <location>
        <begin position="167"/>
        <end position="177"/>
    </location>
</feature>
<keyword evidence="6" id="KW-0256">Endoplasmic reticulum</keyword>